<proteinExistence type="predicted"/>
<feature type="region of interest" description="Disordered" evidence="1">
    <location>
        <begin position="20"/>
        <end position="43"/>
    </location>
</feature>
<evidence type="ECO:0000313" key="3">
    <source>
        <dbReference type="Proteomes" id="UP000788262"/>
    </source>
</evidence>
<organism evidence="2 3">
    <name type="scientific">Streptomyces actuosus</name>
    <dbReference type="NCBI Taxonomy" id="1885"/>
    <lineage>
        <taxon>Bacteria</taxon>
        <taxon>Bacillati</taxon>
        <taxon>Actinomycetota</taxon>
        <taxon>Actinomycetes</taxon>
        <taxon>Kitasatosporales</taxon>
        <taxon>Streptomycetaceae</taxon>
        <taxon>Streptomyces</taxon>
    </lineage>
</organism>
<evidence type="ECO:0000313" key="2">
    <source>
        <dbReference type="EMBL" id="MBN0043477.1"/>
    </source>
</evidence>
<comment type="caution">
    <text evidence="2">The sequence shown here is derived from an EMBL/GenBank/DDBJ whole genome shotgun (WGS) entry which is preliminary data.</text>
</comment>
<gene>
    <name evidence="2" type="ORF">JS756_05040</name>
</gene>
<reference evidence="2 3" key="1">
    <citation type="submission" date="2021-02" db="EMBL/GenBank/DDBJ databases">
        <title>Whole genome sequencing of Streptomyces actuosus VRA1.</title>
        <authorList>
            <person name="Sen G."/>
            <person name="Sen A."/>
        </authorList>
    </citation>
    <scope>NUCLEOTIDE SEQUENCE [LARGE SCALE GENOMIC DNA]</scope>
    <source>
        <strain evidence="2 3">VRA1</strain>
    </source>
</reference>
<keyword evidence="3" id="KW-1185">Reference proteome</keyword>
<evidence type="ECO:0000256" key="1">
    <source>
        <dbReference type="SAM" id="MobiDB-lite"/>
    </source>
</evidence>
<name>A0ABS2VK48_STRAS</name>
<sequence>MEDVPGVAFLKPGLAARLRSALSRPDPGTGRAPTSGVRLATGADGTGPWRVDVQVVALRRARSVDVARAVRATVERHLAARFPERPAPRVTVTVTGLV</sequence>
<evidence type="ECO:0008006" key="4">
    <source>
        <dbReference type="Google" id="ProtNLM"/>
    </source>
</evidence>
<protein>
    <recommendedName>
        <fullName evidence="4">Asp23/Gls24 family envelope stress response protein</fullName>
    </recommendedName>
</protein>
<accession>A0ABS2VK48</accession>
<dbReference type="EMBL" id="JAFFZS010000002">
    <property type="protein sequence ID" value="MBN0043477.1"/>
    <property type="molecule type" value="Genomic_DNA"/>
</dbReference>
<dbReference type="Proteomes" id="UP000788262">
    <property type="component" value="Unassembled WGS sequence"/>
</dbReference>